<dbReference type="InterPro" id="IPR035959">
    <property type="entry name" value="RutC-like_sf"/>
</dbReference>
<keyword evidence="1" id="KW-0732">Signal</keyword>
<organism evidence="3 4">
    <name type="scientific">Daejeonella lutea</name>
    <dbReference type="NCBI Taxonomy" id="572036"/>
    <lineage>
        <taxon>Bacteria</taxon>
        <taxon>Pseudomonadati</taxon>
        <taxon>Bacteroidota</taxon>
        <taxon>Sphingobacteriia</taxon>
        <taxon>Sphingobacteriales</taxon>
        <taxon>Sphingobacteriaceae</taxon>
        <taxon>Daejeonella</taxon>
    </lineage>
</organism>
<evidence type="ECO:0000313" key="4">
    <source>
        <dbReference type="Proteomes" id="UP000189981"/>
    </source>
</evidence>
<dbReference type="PROSITE" id="PS51257">
    <property type="entry name" value="PROKAR_LIPOPROTEIN"/>
    <property type="match status" value="1"/>
</dbReference>
<keyword evidence="4" id="KW-1185">Reference proteome</keyword>
<dbReference type="Gene3D" id="3.30.1330.40">
    <property type="entry name" value="RutC-like"/>
    <property type="match status" value="1"/>
</dbReference>
<dbReference type="PANTHER" id="PTHR43760">
    <property type="entry name" value="ENDORIBONUCLEASE-RELATED"/>
    <property type="match status" value="1"/>
</dbReference>
<feature type="chain" id="PRO_5012775305" evidence="1">
    <location>
        <begin position="24"/>
        <end position="182"/>
    </location>
</feature>
<dbReference type="Proteomes" id="UP000189981">
    <property type="component" value="Unassembled WGS sequence"/>
</dbReference>
<dbReference type="EMBL" id="FUYR01000001">
    <property type="protein sequence ID" value="SKB30452.1"/>
    <property type="molecule type" value="Genomic_DNA"/>
</dbReference>
<evidence type="ECO:0000259" key="2">
    <source>
        <dbReference type="Pfam" id="PF14588"/>
    </source>
</evidence>
<proteinExistence type="predicted"/>
<dbReference type="OrthoDB" id="9806350at2"/>
<dbReference type="PANTHER" id="PTHR43760:SF1">
    <property type="entry name" value="ENDORIBONUCLEASE L-PSP_CHORISMATE MUTASE-LIKE DOMAIN-CONTAINING PROTEIN"/>
    <property type="match status" value="1"/>
</dbReference>
<name>A0A1T5A615_9SPHI</name>
<gene>
    <name evidence="3" type="ORF">SAMN05661099_0370</name>
</gene>
<evidence type="ECO:0000256" key="1">
    <source>
        <dbReference type="SAM" id="SignalP"/>
    </source>
</evidence>
<dbReference type="AlphaFoldDB" id="A0A1T5A615"/>
<dbReference type="Pfam" id="PF14588">
    <property type="entry name" value="YjgF_endoribonc"/>
    <property type="match status" value="1"/>
</dbReference>
<sequence>MKRYTLLLLIPFFLVSCKSMPSAQGQSTGRVDVEAKLKELNIQLSPVAPSTASIVKTVRVGNMVYTSGHGPDKPGGGQIFGKVGGDLTLEQGQEAARLTGIALLSSLKAEIGDLSKIKRVVKVFGLVNCTPAFSQQPQVMNAFSDMMVKIWGENGRHARSAVGTNALPNNIAVEIEMIVELY</sequence>
<dbReference type="STRING" id="572036.SAMN05661099_0370"/>
<feature type="domain" description="Endoribonuclease L-PSP/chorismate mutase-like" evidence="2">
    <location>
        <begin position="41"/>
        <end position="176"/>
    </location>
</feature>
<dbReference type="InterPro" id="IPR013813">
    <property type="entry name" value="Endoribo_LPSP/chorism_mut-like"/>
</dbReference>
<dbReference type="RefSeq" id="WP_079700857.1">
    <property type="nucleotide sequence ID" value="NZ_FUYR01000001.1"/>
</dbReference>
<dbReference type="CDD" id="cd02199">
    <property type="entry name" value="YjgF_YER057c_UK114_like_1"/>
    <property type="match status" value="1"/>
</dbReference>
<evidence type="ECO:0000313" key="3">
    <source>
        <dbReference type="EMBL" id="SKB30452.1"/>
    </source>
</evidence>
<reference evidence="4" key="1">
    <citation type="submission" date="2017-02" db="EMBL/GenBank/DDBJ databases">
        <authorList>
            <person name="Varghese N."/>
            <person name="Submissions S."/>
        </authorList>
    </citation>
    <scope>NUCLEOTIDE SEQUENCE [LARGE SCALE GENOMIC DNA]</scope>
    <source>
        <strain evidence="4">DSM 22385</strain>
    </source>
</reference>
<dbReference type="SUPFAM" id="SSF55298">
    <property type="entry name" value="YjgF-like"/>
    <property type="match status" value="1"/>
</dbReference>
<protein>
    <submittedName>
        <fullName evidence="3">Enamine deaminase RidA, house cleaning of reactive enamine intermediates, YjgF/YER057c/UK114 family</fullName>
    </submittedName>
</protein>
<accession>A0A1T5A615</accession>
<feature type="signal peptide" evidence="1">
    <location>
        <begin position="1"/>
        <end position="23"/>
    </location>
</feature>